<organism evidence="2 3">
    <name type="scientific">Actinomadura yumaensis</name>
    <dbReference type="NCBI Taxonomy" id="111807"/>
    <lineage>
        <taxon>Bacteria</taxon>
        <taxon>Bacillati</taxon>
        <taxon>Actinomycetota</taxon>
        <taxon>Actinomycetes</taxon>
        <taxon>Streptosporangiales</taxon>
        <taxon>Thermomonosporaceae</taxon>
        <taxon>Actinomadura</taxon>
    </lineage>
</organism>
<accession>A0ABW2CXI9</accession>
<evidence type="ECO:0000259" key="1">
    <source>
        <dbReference type="Pfam" id="PF00501"/>
    </source>
</evidence>
<proteinExistence type="predicted"/>
<dbReference type="InterPro" id="IPR050237">
    <property type="entry name" value="ATP-dep_AMP-bd_enzyme"/>
</dbReference>
<dbReference type="EMBL" id="JBHSXS010000054">
    <property type="protein sequence ID" value="MFC6886486.1"/>
    <property type="molecule type" value="Genomic_DNA"/>
</dbReference>
<comment type="caution">
    <text evidence="2">The sequence shown here is derived from an EMBL/GenBank/DDBJ whole genome shotgun (WGS) entry which is preliminary data.</text>
</comment>
<dbReference type="PANTHER" id="PTHR43767">
    <property type="entry name" value="LONG-CHAIN-FATTY-ACID--COA LIGASE"/>
    <property type="match status" value="1"/>
</dbReference>
<protein>
    <submittedName>
        <fullName evidence="2">AMP-binding protein</fullName>
    </submittedName>
</protein>
<dbReference type="Pfam" id="PF00501">
    <property type="entry name" value="AMP-binding"/>
    <property type="match status" value="1"/>
</dbReference>
<dbReference type="RefSeq" id="WP_160818999.1">
    <property type="nucleotide sequence ID" value="NZ_JBHSXS010000054.1"/>
</dbReference>
<gene>
    <name evidence="2" type="ORF">ACFQKB_42465</name>
</gene>
<feature type="domain" description="AMP-dependent synthetase/ligase" evidence="1">
    <location>
        <begin position="26"/>
        <end position="129"/>
    </location>
</feature>
<dbReference type="PANTHER" id="PTHR43767:SF1">
    <property type="entry name" value="NONRIBOSOMAL PEPTIDE SYNTHASE PES1 (EUROFUNG)-RELATED"/>
    <property type="match status" value="1"/>
</dbReference>
<keyword evidence="3" id="KW-1185">Reference proteome</keyword>
<sequence length="314" mass="31857">MLDRYPGPPAVSETSVTGAVLAAARDHAARRGDRPALACPGEEVGYARFAATVPAAADGMRRLGVRPGDVAAVHLAGACDLALAVHAVTAAGAVPAPLPLDGGVGDLAAALTETGARFLFTARGTSARSLAAAERSFVRQVFAFGDVPGTTPFARLVRTGAHAAPAEPLPGPAADPLRDLALLLNGPAGEVSHADRLADLYRLGGTVGLSDGDVLVCCGRDCTPSTWIGLIDLCLTHGATFAGVRDPDVAALLAAVRDRAATAAVVTPAKLRALTFDHDPVPVPGVRLLVTGAAPPEVVQACRVRHGWTVTPLG</sequence>
<reference evidence="3" key="1">
    <citation type="journal article" date="2019" name="Int. J. Syst. Evol. Microbiol.">
        <title>The Global Catalogue of Microorganisms (GCM) 10K type strain sequencing project: providing services to taxonomists for standard genome sequencing and annotation.</title>
        <authorList>
            <consortium name="The Broad Institute Genomics Platform"/>
            <consortium name="The Broad Institute Genome Sequencing Center for Infectious Disease"/>
            <person name="Wu L."/>
            <person name="Ma J."/>
        </authorList>
    </citation>
    <scope>NUCLEOTIDE SEQUENCE [LARGE SCALE GENOMIC DNA]</scope>
    <source>
        <strain evidence="3">JCM 3369</strain>
    </source>
</reference>
<evidence type="ECO:0000313" key="2">
    <source>
        <dbReference type="EMBL" id="MFC6886486.1"/>
    </source>
</evidence>
<evidence type="ECO:0000313" key="3">
    <source>
        <dbReference type="Proteomes" id="UP001596380"/>
    </source>
</evidence>
<dbReference type="InterPro" id="IPR042099">
    <property type="entry name" value="ANL_N_sf"/>
</dbReference>
<dbReference type="InterPro" id="IPR000873">
    <property type="entry name" value="AMP-dep_synth/lig_dom"/>
</dbReference>
<dbReference type="Proteomes" id="UP001596380">
    <property type="component" value="Unassembled WGS sequence"/>
</dbReference>
<name>A0ABW2CXI9_9ACTN</name>
<dbReference type="Gene3D" id="3.40.50.12780">
    <property type="entry name" value="N-terminal domain of ligase-like"/>
    <property type="match status" value="1"/>
</dbReference>
<dbReference type="SUPFAM" id="SSF56801">
    <property type="entry name" value="Acetyl-CoA synthetase-like"/>
    <property type="match status" value="1"/>
</dbReference>